<evidence type="ECO:0000256" key="1">
    <source>
        <dbReference type="SAM" id="MobiDB-lite"/>
    </source>
</evidence>
<gene>
    <name evidence="3" type="ORF">BLNAU_22027</name>
</gene>
<accession>A0ABQ9WUQ2</accession>
<keyword evidence="2" id="KW-0812">Transmembrane</keyword>
<protein>
    <submittedName>
        <fullName evidence="3">Uncharacterized protein</fullName>
    </submittedName>
</protein>
<evidence type="ECO:0000313" key="4">
    <source>
        <dbReference type="Proteomes" id="UP001281761"/>
    </source>
</evidence>
<evidence type="ECO:0000256" key="2">
    <source>
        <dbReference type="SAM" id="Phobius"/>
    </source>
</evidence>
<reference evidence="3 4" key="1">
    <citation type="journal article" date="2022" name="bioRxiv">
        <title>Genomics of Preaxostyla Flagellates Illuminates Evolutionary Transitions and the Path Towards Mitochondrial Loss.</title>
        <authorList>
            <person name="Novak L.V.F."/>
            <person name="Treitli S.C."/>
            <person name="Pyrih J."/>
            <person name="Halakuc P."/>
            <person name="Pipaliya S.V."/>
            <person name="Vacek V."/>
            <person name="Brzon O."/>
            <person name="Soukal P."/>
            <person name="Eme L."/>
            <person name="Dacks J.B."/>
            <person name="Karnkowska A."/>
            <person name="Elias M."/>
            <person name="Hampl V."/>
        </authorList>
    </citation>
    <scope>NUCLEOTIDE SEQUENCE [LARGE SCALE GENOMIC DNA]</scope>
    <source>
        <strain evidence="3">NAU3</strain>
        <tissue evidence="3">Gut</tissue>
    </source>
</reference>
<comment type="caution">
    <text evidence="3">The sequence shown here is derived from an EMBL/GenBank/DDBJ whole genome shotgun (WGS) entry which is preliminary data.</text>
</comment>
<feature type="transmembrane region" description="Helical" evidence="2">
    <location>
        <begin position="60"/>
        <end position="81"/>
    </location>
</feature>
<evidence type="ECO:0000313" key="3">
    <source>
        <dbReference type="EMBL" id="KAK2943053.1"/>
    </source>
</evidence>
<proteinExistence type="predicted"/>
<name>A0ABQ9WUQ2_9EUKA</name>
<keyword evidence="2" id="KW-1133">Transmembrane helix</keyword>
<keyword evidence="2" id="KW-0472">Membrane</keyword>
<sequence length="157" mass="17941">MNRYHSQKPNQPKMKNDGKVRARVQKSTSHAQSKHEKRQKPVKKQVEIEDVPMQALCSQFIRVILVIVSVGVTGAACYFGFQYYQNMVKNETSAAFAAFDLQPGYELHNIEASYASLKETYDPETHPDCSDCVSKMKTLEKYRRRLINSLPPTNPES</sequence>
<dbReference type="EMBL" id="JARBJD010000366">
    <property type="protein sequence ID" value="KAK2943053.1"/>
    <property type="molecule type" value="Genomic_DNA"/>
</dbReference>
<keyword evidence="4" id="KW-1185">Reference proteome</keyword>
<feature type="region of interest" description="Disordered" evidence="1">
    <location>
        <begin position="1"/>
        <end position="45"/>
    </location>
</feature>
<dbReference type="Proteomes" id="UP001281761">
    <property type="component" value="Unassembled WGS sequence"/>
</dbReference>
<organism evidence="3 4">
    <name type="scientific">Blattamonas nauphoetae</name>
    <dbReference type="NCBI Taxonomy" id="2049346"/>
    <lineage>
        <taxon>Eukaryota</taxon>
        <taxon>Metamonada</taxon>
        <taxon>Preaxostyla</taxon>
        <taxon>Oxymonadida</taxon>
        <taxon>Blattamonas</taxon>
    </lineage>
</organism>